<gene>
    <name evidence="10" type="ORF">MONBRDRAFT_38572</name>
</gene>
<dbReference type="Gene3D" id="2.20.25.10">
    <property type="match status" value="1"/>
</dbReference>
<dbReference type="InterPro" id="IPR035100">
    <property type="entry name" value="TF_IIS-typ"/>
</dbReference>
<dbReference type="GO" id="GO:0006351">
    <property type="term" value="P:DNA-templated transcription"/>
    <property type="evidence" value="ECO:0007669"/>
    <property type="project" value="InterPro"/>
</dbReference>
<feature type="domain" description="TFIIS N-terminal" evidence="9">
    <location>
        <begin position="2"/>
        <end position="81"/>
    </location>
</feature>
<keyword evidence="2 5" id="KW-0863">Zinc-finger</keyword>
<protein>
    <recommendedName>
        <fullName evidence="12">Transcription elongation factor S-II</fullName>
    </recommendedName>
</protein>
<evidence type="ECO:0000256" key="1">
    <source>
        <dbReference type="ARBA" id="ARBA00022723"/>
    </source>
</evidence>
<evidence type="ECO:0000256" key="6">
    <source>
        <dbReference type="PROSITE-ProRule" id="PRU00649"/>
    </source>
</evidence>
<dbReference type="RefSeq" id="XP_001749215.1">
    <property type="nucleotide sequence ID" value="XM_001749163.1"/>
</dbReference>
<dbReference type="Pfam" id="PF08711">
    <property type="entry name" value="Med26"/>
    <property type="match status" value="1"/>
</dbReference>
<dbReference type="Proteomes" id="UP000001357">
    <property type="component" value="Unassembled WGS sequence"/>
</dbReference>
<dbReference type="PANTHER" id="PTHR11477">
    <property type="entry name" value="TRANSCRIPTION FACTOR S-II ZINC FINGER DOMAIN-CONTAINING PROTEIN"/>
    <property type="match status" value="1"/>
</dbReference>
<dbReference type="GO" id="GO:0003676">
    <property type="term" value="F:nucleic acid binding"/>
    <property type="evidence" value="ECO:0007669"/>
    <property type="project" value="InterPro"/>
</dbReference>
<proteinExistence type="predicted"/>
<dbReference type="GeneID" id="5894385"/>
<sequence length="286" mass="31727">MDETERLAKILRTASDRARFDELMVRDCLKELKAVVMTKDILNSTKIGIIVSKVKRDCKLGETQQLAKALLADWRAQVGLQDSKAARNAKNNKSSVKGDDGALKSPLPRGSDGKAAQTVLEPHHRCDDPVRNKFRELLCKKLSASIKPEDTANAGMVAADIENACFIKHSDSASEDYRALTRSRIQYCKDWIRGALMQEVMAPEEFVKLSGSALLSKEQQDVLQKDLEKASHDRALAVAEGASTDQLVCPRCKARDASYTEVQTRSADEPMTIFASCKKCGKRWRA</sequence>
<dbReference type="PROSITE" id="PS51319">
    <property type="entry name" value="TFIIS_N"/>
    <property type="match status" value="1"/>
</dbReference>
<evidence type="ECO:0000256" key="2">
    <source>
        <dbReference type="ARBA" id="ARBA00022771"/>
    </source>
</evidence>
<evidence type="ECO:0000313" key="10">
    <source>
        <dbReference type="EMBL" id="EDQ86021.1"/>
    </source>
</evidence>
<dbReference type="AlphaFoldDB" id="A9V8U5"/>
<dbReference type="InterPro" id="IPR017923">
    <property type="entry name" value="TFIIS_N"/>
</dbReference>
<dbReference type="eggNOG" id="KOG1105">
    <property type="taxonomic scope" value="Eukaryota"/>
</dbReference>
<evidence type="ECO:0000256" key="3">
    <source>
        <dbReference type="ARBA" id="ARBA00022833"/>
    </source>
</evidence>
<organism evidence="10 11">
    <name type="scientific">Monosiga brevicollis</name>
    <name type="common">Choanoflagellate</name>
    <dbReference type="NCBI Taxonomy" id="81824"/>
    <lineage>
        <taxon>Eukaryota</taxon>
        <taxon>Choanoflagellata</taxon>
        <taxon>Craspedida</taxon>
        <taxon>Salpingoecidae</taxon>
        <taxon>Monosiga</taxon>
    </lineage>
</organism>
<dbReference type="InterPro" id="IPR001222">
    <property type="entry name" value="Znf_TFIIS"/>
</dbReference>
<accession>A9V8U5</accession>
<keyword evidence="4 6" id="KW-0539">Nucleus</keyword>
<dbReference type="Gene3D" id="1.10.472.30">
    <property type="entry name" value="Transcription elongation factor S-II, central domain"/>
    <property type="match status" value="1"/>
</dbReference>
<evidence type="ECO:0000259" key="8">
    <source>
        <dbReference type="PROSITE" id="PS51133"/>
    </source>
</evidence>
<dbReference type="SUPFAM" id="SSF47676">
    <property type="entry name" value="Conserved domain common to transcription factors TFIIS, elongin A, CRSP70"/>
    <property type="match status" value="1"/>
</dbReference>
<name>A9V8U5_MONBE</name>
<keyword evidence="11" id="KW-1185">Reference proteome</keyword>
<dbReference type="GO" id="GO:0008270">
    <property type="term" value="F:zinc ion binding"/>
    <property type="evidence" value="ECO:0007669"/>
    <property type="project" value="UniProtKB-KW"/>
</dbReference>
<evidence type="ECO:0000256" key="5">
    <source>
        <dbReference type="PROSITE-ProRule" id="PRU00472"/>
    </source>
</evidence>
<evidence type="ECO:0000259" key="9">
    <source>
        <dbReference type="PROSITE" id="PS51319"/>
    </source>
</evidence>
<dbReference type="InParanoid" id="A9V8U5"/>
<evidence type="ECO:0000256" key="7">
    <source>
        <dbReference type="SAM" id="MobiDB-lite"/>
    </source>
</evidence>
<dbReference type="FunCoup" id="A9V8U5">
    <property type="interactions" value="1901"/>
</dbReference>
<dbReference type="Pfam" id="PF01096">
    <property type="entry name" value="Zn_ribbon_TFIIS"/>
    <property type="match status" value="1"/>
</dbReference>
<dbReference type="SUPFAM" id="SSF46942">
    <property type="entry name" value="Elongation factor TFIIS domain 2"/>
    <property type="match status" value="1"/>
</dbReference>
<feature type="region of interest" description="Disordered" evidence="7">
    <location>
        <begin position="83"/>
        <end position="118"/>
    </location>
</feature>
<dbReference type="SUPFAM" id="SSF57783">
    <property type="entry name" value="Zinc beta-ribbon"/>
    <property type="match status" value="1"/>
</dbReference>
<dbReference type="EMBL" id="CH991569">
    <property type="protein sequence ID" value="EDQ86021.1"/>
    <property type="molecule type" value="Genomic_DNA"/>
</dbReference>
<dbReference type="InterPro" id="IPR003618">
    <property type="entry name" value="TFIIS_cen_dom"/>
</dbReference>
<comment type="subcellular location">
    <subcellularLocation>
        <location evidence="6">Nucleus</location>
    </subcellularLocation>
</comment>
<feature type="domain" description="TFIIS-type" evidence="8">
    <location>
        <begin position="245"/>
        <end position="285"/>
    </location>
</feature>
<dbReference type="KEGG" id="mbr:MONBRDRAFT_38572"/>
<evidence type="ECO:0000313" key="11">
    <source>
        <dbReference type="Proteomes" id="UP000001357"/>
    </source>
</evidence>
<dbReference type="PIRSF" id="PIRSF006704">
    <property type="entry name" value="TF_IIS"/>
    <property type="match status" value="1"/>
</dbReference>
<evidence type="ECO:0008006" key="12">
    <source>
        <dbReference type="Google" id="ProtNLM"/>
    </source>
</evidence>
<dbReference type="InterPro" id="IPR036575">
    <property type="entry name" value="TFIIS_cen_dom_sf"/>
</dbReference>
<dbReference type="InterPro" id="IPR035441">
    <property type="entry name" value="TFIIS/LEDGF_dom_sf"/>
</dbReference>
<reference evidence="10 11" key="1">
    <citation type="journal article" date="2008" name="Nature">
        <title>The genome of the choanoflagellate Monosiga brevicollis and the origin of metazoans.</title>
        <authorList>
            <consortium name="JGI Sequencing"/>
            <person name="King N."/>
            <person name="Westbrook M.J."/>
            <person name="Young S.L."/>
            <person name="Kuo A."/>
            <person name="Abedin M."/>
            <person name="Chapman J."/>
            <person name="Fairclough S."/>
            <person name="Hellsten U."/>
            <person name="Isogai Y."/>
            <person name="Letunic I."/>
            <person name="Marr M."/>
            <person name="Pincus D."/>
            <person name="Putnam N."/>
            <person name="Rokas A."/>
            <person name="Wright K.J."/>
            <person name="Zuzow R."/>
            <person name="Dirks W."/>
            <person name="Good M."/>
            <person name="Goodstein D."/>
            <person name="Lemons D."/>
            <person name="Li W."/>
            <person name="Lyons J.B."/>
            <person name="Morris A."/>
            <person name="Nichols S."/>
            <person name="Richter D.J."/>
            <person name="Salamov A."/>
            <person name="Bork P."/>
            <person name="Lim W.A."/>
            <person name="Manning G."/>
            <person name="Miller W.T."/>
            <person name="McGinnis W."/>
            <person name="Shapiro H."/>
            <person name="Tjian R."/>
            <person name="Grigoriev I.V."/>
            <person name="Rokhsar D."/>
        </authorList>
    </citation>
    <scope>NUCLEOTIDE SEQUENCE [LARGE SCALE GENOMIC DNA]</scope>
    <source>
        <strain evidence="11">MX1 / ATCC 50154</strain>
    </source>
</reference>
<keyword evidence="1" id="KW-0479">Metal-binding</keyword>
<dbReference type="SMART" id="SM00440">
    <property type="entry name" value="ZnF_C2C2"/>
    <property type="match status" value="1"/>
</dbReference>
<dbReference type="CDD" id="cd13749">
    <property type="entry name" value="Zn-ribbon_TFIIS"/>
    <property type="match status" value="1"/>
</dbReference>
<dbReference type="Pfam" id="PF07500">
    <property type="entry name" value="TFIIS_M"/>
    <property type="match status" value="1"/>
</dbReference>
<dbReference type="PROSITE" id="PS00466">
    <property type="entry name" value="ZF_TFIIS_1"/>
    <property type="match status" value="1"/>
</dbReference>
<dbReference type="STRING" id="81824.A9V8U5"/>
<keyword evidence="3" id="KW-0862">Zinc</keyword>
<evidence type="ECO:0000256" key="4">
    <source>
        <dbReference type="ARBA" id="ARBA00023242"/>
    </source>
</evidence>
<dbReference type="PANTHER" id="PTHR11477:SF0">
    <property type="entry name" value="IP08861P-RELATED"/>
    <property type="match status" value="1"/>
</dbReference>
<dbReference type="GO" id="GO:0005634">
    <property type="term" value="C:nucleus"/>
    <property type="evidence" value="ECO:0007669"/>
    <property type="project" value="UniProtKB-SubCell"/>
</dbReference>
<dbReference type="PROSITE" id="PS51133">
    <property type="entry name" value="ZF_TFIIS_2"/>
    <property type="match status" value="1"/>
</dbReference>
<dbReference type="Gene3D" id="1.20.930.10">
    <property type="entry name" value="Conserved domain common to transcription factors TFIIS, elongin A, CRSP70"/>
    <property type="match status" value="1"/>
</dbReference>